<dbReference type="Pfam" id="PF07876">
    <property type="entry name" value="Dabb"/>
    <property type="match status" value="1"/>
</dbReference>
<dbReference type="PANTHER" id="PTHR33178">
    <property type="match status" value="1"/>
</dbReference>
<sequence>MSTSDAYSDIEDTKTLKHIVLFSFREGTSEETIKKALENATNLQSSIPQVLSVQAGPNLAEGLDGGFTHGFIVELTDKQSKEEFMEHNDQAAVMRELIPNLKNIIKFDLY</sequence>
<accession>A0AAW2Z964</accession>
<dbReference type="SMART" id="SM00886">
    <property type="entry name" value="Dabb"/>
    <property type="match status" value="1"/>
</dbReference>
<comment type="subunit">
    <text evidence="1">Homodimer.</text>
</comment>
<dbReference type="AlphaFoldDB" id="A0AAW2Z964"/>
<dbReference type="PROSITE" id="PS51502">
    <property type="entry name" value="S_R_A_B_BARREL"/>
    <property type="match status" value="1"/>
</dbReference>
<feature type="domain" description="Stress-response A/B barrel" evidence="2">
    <location>
        <begin position="16"/>
        <end position="109"/>
    </location>
</feature>
<dbReference type="InterPro" id="IPR013097">
    <property type="entry name" value="Dabb"/>
</dbReference>
<dbReference type="Proteomes" id="UP001431209">
    <property type="component" value="Unassembled WGS sequence"/>
</dbReference>
<dbReference type="InterPro" id="IPR011008">
    <property type="entry name" value="Dimeric_a/b-barrel"/>
</dbReference>
<gene>
    <name evidence="3" type="ORF">AKO1_002975</name>
</gene>
<dbReference type="PANTHER" id="PTHR33178:SF10">
    <property type="entry name" value="STRESS-RESPONSE A_B BARREL DOMAIN-CONTAINING PROTEIN"/>
    <property type="match status" value="1"/>
</dbReference>
<reference evidence="3 4" key="1">
    <citation type="submission" date="2024-03" db="EMBL/GenBank/DDBJ databases">
        <title>The Acrasis kona genome and developmental transcriptomes reveal deep origins of eukaryotic multicellular pathways.</title>
        <authorList>
            <person name="Sheikh S."/>
            <person name="Fu C.-J."/>
            <person name="Brown M.W."/>
            <person name="Baldauf S.L."/>
        </authorList>
    </citation>
    <scope>NUCLEOTIDE SEQUENCE [LARGE SCALE GENOMIC DNA]</scope>
    <source>
        <strain evidence="3 4">ATCC MYA-3509</strain>
    </source>
</reference>
<comment type="caution">
    <text evidence="3">The sequence shown here is derived from an EMBL/GenBank/DDBJ whole genome shotgun (WGS) entry which is preliminary data.</text>
</comment>
<evidence type="ECO:0000259" key="2">
    <source>
        <dbReference type="PROSITE" id="PS51502"/>
    </source>
</evidence>
<dbReference type="EMBL" id="JAOPGA020001133">
    <property type="protein sequence ID" value="KAL0485384.1"/>
    <property type="molecule type" value="Genomic_DNA"/>
</dbReference>
<proteinExistence type="predicted"/>
<dbReference type="InterPro" id="IPR044662">
    <property type="entry name" value="HS1/DABB1-like"/>
</dbReference>
<dbReference type="Gene3D" id="3.30.70.100">
    <property type="match status" value="1"/>
</dbReference>
<name>A0AAW2Z964_9EUKA</name>
<organism evidence="3 4">
    <name type="scientific">Acrasis kona</name>
    <dbReference type="NCBI Taxonomy" id="1008807"/>
    <lineage>
        <taxon>Eukaryota</taxon>
        <taxon>Discoba</taxon>
        <taxon>Heterolobosea</taxon>
        <taxon>Tetramitia</taxon>
        <taxon>Eutetramitia</taxon>
        <taxon>Acrasidae</taxon>
        <taxon>Acrasis</taxon>
    </lineage>
</organism>
<protein>
    <recommendedName>
        <fullName evidence="2">Stress-response A/B barrel domain-containing protein</fullName>
    </recommendedName>
</protein>
<dbReference type="SUPFAM" id="SSF54909">
    <property type="entry name" value="Dimeric alpha+beta barrel"/>
    <property type="match status" value="1"/>
</dbReference>
<evidence type="ECO:0000256" key="1">
    <source>
        <dbReference type="ARBA" id="ARBA00011738"/>
    </source>
</evidence>
<keyword evidence="4" id="KW-1185">Reference proteome</keyword>
<evidence type="ECO:0000313" key="4">
    <source>
        <dbReference type="Proteomes" id="UP001431209"/>
    </source>
</evidence>
<evidence type="ECO:0000313" key="3">
    <source>
        <dbReference type="EMBL" id="KAL0485384.1"/>
    </source>
</evidence>